<reference evidence="5" key="2">
    <citation type="submission" date="2021-02" db="EMBL/GenBank/DDBJ databases">
        <authorList>
            <person name="Han P."/>
        </authorList>
    </citation>
    <scope>NUCLEOTIDE SEQUENCE</scope>
    <source>
        <strain evidence="5">Nitrosomonas nitrosa 18-3D</strain>
    </source>
</reference>
<evidence type="ECO:0000256" key="3">
    <source>
        <dbReference type="ARBA" id="ARBA00013252"/>
    </source>
</evidence>
<evidence type="ECO:0000256" key="4">
    <source>
        <dbReference type="ARBA" id="ARBA00023239"/>
    </source>
</evidence>
<evidence type="ECO:0000313" key="6">
    <source>
        <dbReference type="EMBL" id="SFM54100.1"/>
    </source>
</evidence>
<dbReference type="Pfam" id="PF01329">
    <property type="entry name" value="Pterin_4a"/>
    <property type="match status" value="1"/>
</dbReference>
<dbReference type="GO" id="GO:0006729">
    <property type="term" value="P:tetrahydrobiopterin biosynthetic process"/>
    <property type="evidence" value="ECO:0007669"/>
    <property type="project" value="InterPro"/>
</dbReference>
<evidence type="ECO:0000256" key="1">
    <source>
        <dbReference type="ARBA" id="ARBA00001554"/>
    </source>
</evidence>
<sequence>MNVAKLPDGWESRGKPPTLFRRFVFGRYNETRDFLDALAALTDEAGLHPQNINFASTYVNITLDANDSGELGEAELSLATRINQLYLKKSD</sequence>
<dbReference type="InterPro" id="IPR036428">
    <property type="entry name" value="PCD_sf"/>
</dbReference>
<dbReference type="InterPro" id="IPR018247">
    <property type="entry name" value="EF_Hand_1_Ca_BS"/>
</dbReference>
<dbReference type="InterPro" id="IPR001533">
    <property type="entry name" value="Pterin_deHydtase"/>
</dbReference>
<dbReference type="AlphaFoldDB" id="A0A1I4RQ48"/>
<dbReference type="OrthoDB" id="5297462at2"/>
<dbReference type="RefSeq" id="WP_090670005.1">
    <property type="nucleotide sequence ID" value="NZ_CAJNAP010000004.1"/>
</dbReference>
<comment type="catalytic activity">
    <reaction evidence="1">
        <text>(4aS,6R)-4a-hydroxy-L-erythro-5,6,7,8-tetrahydrobiopterin = (6R)-L-erythro-6,7-dihydrobiopterin + H2O</text>
        <dbReference type="Rhea" id="RHEA:11920"/>
        <dbReference type="ChEBI" id="CHEBI:15377"/>
        <dbReference type="ChEBI" id="CHEBI:15642"/>
        <dbReference type="ChEBI" id="CHEBI:43120"/>
        <dbReference type="EC" id="4.2.1.96"/>
    </reaction>
</comment>
<dbReference type="EMBL" id="FOUF01000020">
    <property type="protein sequence ID" value="SFM54100.1"/>
    <property type="molecule type" value="Genomic_DNA"/>
</dbReference>
<dbReference type="SUPFAM" id="SSF55248">
    <property type="entry name" value="PCD-like"/>
    <property type="match status" value="1"/>
</dbReference>
<dbReference type="GO" id="GO:0008124">
    <property type="term" value="F:4-alpha-hydroxytetrahydrobiopterin dehydratase activity"/>
    <property type="evidence" value="ECO:0007669"/>
    <property type="project" value="UniProtKB-EC"/>
</dbReference>
<dbReference type="Proteomes" id="UP000601736">
    <property type="component" value="Unassembled WGS sequence"/>
</dbReference>
<comment type="similarity">
    <text evidence="2">Belongs to the pterin-4-alpha-carbinolamine dehydratase family.</text>
</comment>
<reference evidence="6 7" key="1">
    <citation type="submission" date="2016-10" db="EMBL/GenBank/DDBJ databases">
        <authorList>
            <person name="de Groot N.N."/>
        </authorList>
    </citation>
    <scope>NUCLEOTIDE SEQUENCE [LARGE SCALE GENOMIC DNA]</scope>
    <source>
        <strain evidence="6 7">Nm146</strain>
    </source>
</reference>
<keyword evidence="7" id="KW-1185">Reference proteome</keyword>
<protein>
    <recommendedName>
        <fullName evidence="3">4a-hydroxytetrahydrobiopterin dehydratase</fullName>
        <ecNumber evidence="3">4.2.1.96</ecNumber>
    </recommendedName>
</protein>
<evidence type="ECO:0000313" key="5">
    <source>
        <dbReference type="EMBL" id="CAE6492551.1"/>
    </source>
</evidence>
<proteinExistence type="inferred from homology"/>
<dbReference type="EC" id="4.2.1.96" evidence="3"/>
<organism evidence="6 7">
    <name type="scientific">Nitrosomonas nitrosa</name>
    <dbReference type="NCBI Taxonomy" id="52442"/>
    <lineage>
        <taxon>Bacteria</taxon>
        <taxon>Pseudomonadati</taxon>
        <taxon>Pseudomonadota</taxon>
        <taxon>Betaproteobacteria</taxon>
        <taxon>Nitrosomonadales</taxon>
        <taxon>Nitrosomonadaceae</taxon>
        <taxon>Nitrosomonas</taxon>
    </lineage>
</organism>
<evidence type="ECO:0000313" key="7">
    <source>
        <dbReference type="Proteomes" id="UP000199561"/>
    </source>
</evidence>
<gene>
    <name evidence="5" type="ORF">NMYAN_120020</name>
    <name evidence="6" type="ORF">SAMN05421880_12029</name>
</gene>
<dbReference type="EMBL" id="CAJNAP010000004">
    <property type="protein sequence ID" value="CAE6492551.1"/>
    <property type="molecule type" value="Genomic_DNA"/>
</dbReference>
<dbReference type="STRING" id="52442.SAMN05421880_12029"/>
<keyword evidence="4 5" id="KW-0456">Lyase</keyword>
<name>A0A1I4RQ48_9PROT</name>
<evidence type="ECO:0000256" key="2">
    <source>
        <dbReference type="ARBA" id="ARBA00006472"/>
    </source>
</evidence>
<accession>A0A1I4RQ48</accession>
<dbReference type="PROSITE" id="PS00018">
    <property type="entry name" value="EF_HAND_1"/>
    <property type="match status" value="1"/>
</dbReference>
<dbReference type="Gene3D" id="3.30.1360.20">
    <property type="entry name" value="Transcriptional coactivator/pterin dehydratase"/>
    <property type="match status" value="1"/>
</dbReference>
<dbReference type="Proteomes" id="UP000199561">
    <property type="component" value="Unassembled WGS sequence"/>
</dbReference>